<gene>
    <name evidence="5" type="ORF">B7H17_15935</name>
</gene>
<name>A0A1X0ZU11_PSEPU</name>
<dbReference type="Gene3D" id="2.130.10.10">
    <property type="entry name" value="YVTN repeat-like/Quinoprotein amine dehydrogenase"/>
    <property type="match status" value="1"/>
</dbReference>
<reference evidence="5 6" key="1">
    <citation type="submission" date="2017-04" db="EMBL/GenBank/DDBJ databases">
        <title>Presence of VIM-2 positive Pseudomonas species in chickens and their surrounding environment.</title>
        <authorList>
            <person name="Zhang R."/>
        </authorList>
    </citation>
    <scope>NUCLEOTIDE SEQUENCE [LARGE SCALE GENOMIC DNA]</scope>
    <source>
        <strain evidence="5 6">DZ-C18</strain>
    </source>
</reference>
<feature type="chain" id="PRO_5012913715" evidence="3">
    <location>
        <begin position="24"/>
        <end position="325"/>
    </location>
</feature>
<evidence type="ECO:0000259" key="4">
    <source>
        <dbReference type="Pfam" id="PF14870"/>
    </source>
</evidence>
<dbReference type="OrthoDB" id="9813892at2"/>
<evidence type="ECO:0000313" key="5">
    <source>
        <dbReference type="EMBL" id="ORL63205.1"/>
    </source>
</evidence>
<dbReference type="GO" id="GO:0009523">
    <property type="term" value="C:photosystem II"/>
    <property type="evidence" value="ECO:0007669"/>
    <property type="project" value="UniProtKB-KW"/>
</dbReference>
<dbReference type="InterPro" id="IPR015943">
    <property type="entry name" value="WD40/YVTN_repeat-like_dom_sf"/>
</dbReference>
<keyword evidence="1" id="KW-0602">Photosynthesis</keyword>
<keyword evidence="2" id="KW-0604">Photosystem II</keyword>
<dbReference type="GO" id="GO:0015979">
    <property type="term" value="P:photosynthesis"/>
    <property type="evidence" value="ECO:0007669"/>
    <property type="project" value="UniProtKB-KW"/>
</dbReference>
<dbReference type="Proteomes" id="UP000193675">
    <property type="component" value="Unassembled WGS sequence"/>
</dbReference>
<evidence type="ECO:0000313" key="6">
    <source>
        <dbReference type="Proteomes" id="UP000193675"/>
    </source>
</evidence>
<dbReference type="Pfam" id="PF14870">
    <property type="entry name" value="PSII_BNR"/>
    <property type="match status" value="1"/>
</dbReference>
<feature type="signal peptide" evidence="3">
    <location>
        <begin position="1"/>
        <end position="23"/>
    </location>
</feature>
<evidence type="ECO:0000256" key="3">
    <source>
        <dbReference type="SAM" id="SignalP"/>
    </source>
</evidence>
<accession>A0A1X0ZU11</accession>
<dbReference type="PANTHER" id="PTHR47199:SF2">
    <property type="entry name" value="PHOTOSYSTEM II STABILITY_ASSEMBLY FACTOR HCF136, CHLOROPLASTIC"/>
    <property type="match status" value="1"/>
</dbReference>
<organism evidence="5 6">
    <name type="scientific">Pseudomonas putida</name>
    <name type="common">Arthrobacter siderocapsulatus</name>
    <dbReference type="NCBI Taxonomy" id="303"/>
    <lineage>
        <taxon>Bacteria</taxon>
        <taxon>Pseudomonadati</taxon>
        <taxon>Pseudomonadota</taxon>
        <taxon>Gammaproteobacteria</taxon>
        <taxon>Pseudomonadales</taxon>
        <taxon>Pseudomonadaceae</taxon>
        <taxon>Pseudomonas</taxon>
    </lineage>
</organism>
<feature type="domain" description="Photosynthesis system II assembly factor Ycf48/Hcf136-like" evidence="4">
    <location>
        <begin position="77"/>
        <end position="166"/>
    </location>
</feature>
<dbReference type="GO" id="GO:0016787">
    <property type="term" value="F:hydrolase activity"/>
    <property type="evidence" value="ECO:0007669"/>
    <property type="project" value="UniProtKB-KW"/>
</dbReference>
<evidence type="ECO:0000256" key="2">
    <source>
        <dbReference type="ARBA" id="ARBA00023276"/>
    </source>
</evidence>
<dbReference type="AlphaFoldDB" id="A0A1X0ZU11"/>
<dbReference type="RefSeq" id="WP_084857568.1">
    <property type="nucleotide sequence ID" value="NZ_JAOTEI010000066.1"/>
</dbReference>
<dbReference type="PANTHER" id="PTHR47199">
    <property type="entry name" value="PHOTOSYSTEM II STABILITY/ASSEMBLY FACTOR HCF136, CHLOROPLASTIC"/>
    <property type="match status" value="1"/>
</dbReference>
<dbReference type="EMBL" id="NBWC01000023">
    <property type="protein sequence ID" value="ORL63205.1"/>
    <property type="molecule type" value="Genomic_DNA"/>
</dbReference>
<protein>
    <submittedName>
        <fullName evidence="5">Glycosyl hydrolase</fullName>
    </submittedName>
</protein>
<proteinExistence type="predicted"/>
<evidence type="ECO:0000256" key="1">
    <source>
        <dbReference type="ARBA" id="ARBA00022531"/>
    </source>
</evidence>
<keyword evidence="3" id="KW-0732">Signal</keyword>
<comment type="caution">
    <text evidence="5">The sequence shown here is derived from an EMBL/GenBank/DDBJ whole genome shotgun (WGS) entry which is preliminary data.</text>
</comment>
<sequence length="325" mass="34260">MHYLKRVMGIALLAAMPMAAPWAAGLQAVPVAPASNAAHAMMLGAGQAGERVVAVGDHGIVLLSDDHGRSYRQAHGVPLSSTLTSVSFVDASNGWAVGHWGAILASGDGGETWSVQRIDSDVDRPLFAVHFFDRQQGVAVGLWSLILTTDDGGGTWTERTLQPQPGASRADLNLLSLFSDGQGAVYATAEHGKLLRSDDRGKTWRYLDTGYQGSLWSGAVLPDGRLLVGGQRGTLLRGTPDARAWQRIPLNSRSSITTIQAEGKHILAAGLDGLLVDSQDGGATFDERRSGDGVSLTAALMQGDGQPLLFSRHGVSAPPSDQKPR</sequence>
<dbReference type="InterPro" id="IPR028203">
    <property type="entry name" value="PSII_CF48-like_dom"/>
</dbReference>
<keyword evidence="5" id="KW-0378">Hydrolase</keyword>
<dbReference type="CDD" id="cd15482">
    <property type="entry name" value="Sialidase_non-viral"/>
    <property type="match status" value="1"/>
</dbReference>
<dbReference type="SUPFAM" id="SSF110296">
    <property type="entry name" value="Oligoxyloglucan reducing end-specific cellobiohydrolase"/>
    <property type="match status" value="1"/>
</dbReference>